<dbReference type="Pfam" id="PF24809">
    <property type="entry name" value="DUF7708"/>
    <property type="match status" value="1"/>
</dbReference>
<comment type="caution">
    <text evidence="4">The sequence shown here is derived from an EMBL/GenBank/DDBJ whole genome shotgun (WGS) entry which is preliminary data.</text>
</comment>
<dbReference type="Proteomes" id="UP000325902">
    <property type="component" value="Unassembled WGS sequence"/>
</dbReference>
<feature type="coiled-coil region" evidence="1">
    <location>
        <begin position="187"/>
        <end position="214"/>
    </location>
</feature>
<evidence type="ECO:0000313" key="4">
    <source>
        <dbReference type="EMBL" id="KAB2579581.1"/>
    </source>
</evidence>
<gene>
    <name evidence="4" type="ORF">DBV05_g1711</name>
</gene>
<organism evidence="4 5">
    <name type="scientific">Lasiodiplodia theobromae</name>
    <dbReference type="NCBI Taxonomy" id="45133"/>
    <lineage>
        <taxon>Eukaryota</taxon>
        <taxon>Fungi</taxon>
        <taxon>Dikarya</taxon>
        <taxon>Ascomycota</taxon>
        <taxon>Pezizomycotina</taxon>
        <taxon>Dothideomycetes</taxon>
        <taxon>Dothideomycetes incertae sedis</taxon>
        <taxon>Botryosphaeriales</taxon>
        <taxon>Botryosphaeriaceae</taxon>
        <taxon>Lasiodiplodia</taxon>
    </lineage>
</organism>
<sequence>MFSPVVQTKGASREAYDKAVDLLQKKYANNGRKLELLKSAYGIEDVLETVTEAQLKYAQRTEGSKVRKWLGGLSTRITYYGQIIDVLSQHHPEYVSLAWGTMKFLFVLVLNHEEMISELAKAVSRIADVLPRAKLQLLAFGTDWMKDATQCLYAEVINLLMRCLEWYEANPWKHAWKAFKDPYKLRFQDLRDKVDEKARRMDEMANTLSQMKINDMHQALVRMENTMSAHHLVLVARISGLEQISQQVQVTQILNGTEHSQFPSPVESLRFCQAVRRKRIGQFELNRTALLPRLQAWSAAESSSLIAIAGAAPTRFQTKDLATELVDLISAANKPVIWALNGRQPPSINKELTHINLLRQLTNQLVKLNNERMIAHVSANFNAPRVASARCEADWLGILKECLTGLPEVYLVVDMEILGKPSDENADSWLEFFRLLETLVSSVQGVALKVAVLSFRQNFIRSVSMGSSPASIVSLRGANARGGGPGVKRSQPWGERKNKKMRFV</sequence>
<evidence type="ECO:0000313" key="5">
    <source>
        <dbReference type="Proteomes" id="UP000325902"/>
    </source>
</evidence>
<proteinExistence type="predicted"/>
<keyword evidence="1" id="KW-0175">Coiled coil</keyword>
<evidence type="ECO:0000256" key="2">
    <source>
        <dbReference type="SAM" id="MobiDB-lite"/>
    </source>
</evidence>
<feature type="region of interest" description="Disordered" evidence="2">
    <location>
        <begin position="480"/>
        <end position="504"/>
    </location>
</feature>
<dbReference type="EMBL" id="VCHE01000006">
    <property type="protein sequence ID" value="KAB2579581.1"/>
    <property type="molecule type" value="Genomic_DNA"/>
</dbReference>
<dbReference type="InterPro" id="IPR056125">
    <property type="entry name" value="DUF7708"/>
</dbReference>
<keyword evidence="5" id="KW-1185">Reference proteome</keyword>
<name>A0A5N5DQG6_9PEZI</name>
<reference evidence="4 5" key="1">
    <citation type="journal article" date="2019" name="Sci. Rep.">
        <title>A multi-omics analysis of the grapevine pathogen Lasiodiplodia theobromae reveals that temperature affects the expression of virulence- and pathogenicity-related genes.</title>
        <authorList>
            <person name="Felix C."/>
            <person name="Meneses R."/>
            <person name="Goncalves M.F.M."/>
            <person name="Tilleman L."/>
            <person name="Duarte A.S."/>
            <person name="Jorrin-Novo J.V."/>
            <person name="Van de Peer Y."/>
            <person name="Deforce D."/>
            <person name="Van Nieuwerburgh F."/>
            <person name="Esteves A.C."/>
            <person name="Alves A."/>
        </authorList>
    </citation>
    <scope>NUCLEOTIDE SEQUENCE [LARGE SCALE GENOMIC DNA]</scope>
    <source>
        <strain evidence="4 5">LA-SOL3</strain>
    </source>
</reference>
<evidence type="ECO:0000256" key="1">
    <source>
        <dbReference type="SAM" id="Coils"/>
    </source>
</evidence>
<dbReference type="OrthoDB" id="61900at2759"/>
<protein>
    <recommendedName>
        <fullName evidence="3">DUF7708 domain-containing protein</fullName>
    </recommendedName>
</protein>
<accession>A0A5N5DQG6</accession>
<feature type="domain" description="DUF7708" evidence="3">
    <location>
        <begin position="68"/>
        <end position="212"/>
    </location>
</feature>
<evidence type="ECO:0000259" key="3">
    <source>
        <dbReference type="Pfam" id="PF24809"/>
    </source>
</evidence>
<dbReference type="AlphaFoldDB" id="A0A5N5DQG6"/>